<gene>
    <name evidence="1" type="ORF">ANANG_G00030090</name>
</gene>
<dbReference type="AlphaFoldDB" id="A0A9D3S8F2"/>
<reference evidence="1" key="1">
    <citation type="submission" date="2021-01" db="EMBL/GenBank/DDBJ databases">
        <title>A chromosome-scale assembly of European eel, Anguilla anguilla.</title>
        <authorList>
            <person name="Henkel C."/>
            <person name="Jong-Raadsen S.A."/>
            <person name="Dufour S."/>
            <person name="Weltzien F.-A."/>
            <person name="Palstra A.P."/>
            <person name="Pelster B."/>
            <person name="Spaink H.P."/>
            <person name="Van Den Thillart G.E."/>
            <person name="Jansen H."/>
            <person name="Zahm M."/>
            <person name="Klopp C."/>
            <person name="Cedric C."/>
            <person name="Louis A."/>
            <person name="Berthelot C."/>
            <person name="Parey E."/>
            <person name="Roest Crollius H."/>
            <person name="Montfort J."/>
            <person name="Robinson-Rechavi M."/>
            <person name="Bucao C."/>
            <person name="Bouchez O."/>
            <person name="Gislard M."/>
            <person name="Lluch J."/>
            <person name="Milhes M."/>
            <person name="Lampietro C."/>
            <person name="Lopez Roques C."/>
            <person name="Donnadieu C."/>
            <person name="Braasch I."/>
            <person name="Desvignes T."/>
            <person name="Postlethwait J."/>
            <person name="Bobe J."/>
            <person name="Guiguen Y."/>
            <person name="Dirks R."/>
        </authorList>
    </citation>
    <scope>NUCLEOTIDE SEQUENCE</scope>
    <source>
        <strain evidence="1">Tag_6206</strain>
        <tissue evidence="1">Liver</tissue>
    </source>
</reference>
<accession>A0A9D3S8F2</accession>
<feature type="non-terminal residue" evidence="1">
    <location>
        <position position="55"/>
    </location>
</feature>
<dbReference type="Proteomes" id="UP001044222">
    <property type="component" value="Unassembled WGS sequence"/>
</dbReference>
<comment type="caution">
    <text evidence="1">The sequence shown here is derived from an EMBL/GenBank/DDBJ whole genome shotgun (WGS) entry which is preliminary data.</text>
</comment>
<organism evidence="1 2">
    <name type="scientific">Anguilla anguilla</name>
    <name type="common">European freshwater eel</name>
    <name type="synonym">Muraena anguilla</name>
    <dbReference type="NCBI Taxonomy" id="7936"/>
    <lineage>
        <taxon>Eukaryota</taxon>
        <taxon>Metazoa</taxon>
        <taxon>Chordata</taxon>
        <taxon>Craniata</taxon>
        <taxon>Vertebrata</taxon>
        <taxon>Euteleostomi</taxon>
        <taxon>Actinopterygii</taxon>
        <taxon>Neopterygii</taxon>
        <taxon>Teleostei</taxon>
        <taxon>Anguilliformes</taxon>
        <taxon>Anguillidae</taxon>
        <taxon>Anguilla</taxon>
    </lineage>
</organism>
<protein>
    <submittedName>
        <fullName evidence="1">Uncharacterized protein</fullName>
    </submittedName>
</protein>
<name>A0A9D3S8F2_ANGAN</name>
<evidence type="ECO:0000313" key="2">
    <source>
        <dbReference type="Proteomes" id="UP001044222"/>
    </source>
</evidence>
<sequence length="55" mass="6146">MSTTCATCKINLHKAYRDDLSLMCCVDTQIHTHTHTHASFILLISCSFLFISGSK</sequence>
<evidence type="ECO:0000313" key="1">
    <source>
        <dbReference type="EMBL" id="KAG5853782.1"/>
    </source>
</evidence>
<keyword evidence="2" id="KW-1185">Reference proteome</keyword>
<dbReference type="EMBL" id="JAFIRN010000002">
    <property type="protein sequence ID" value="KAG5853782.1"/>
    <property type="molecule type" value="Genomic_DNA"/>
</dbReference>
<proteinExistence type="predicted"/>